<proteinExistence type="predicted"/>
<organism evidence="1 2">
    <name type="scientific">Senna tora</name>
    <dbReference type="NCBI Taxonomy" id="362788"/>
    <lineage>
        <taxon>Eukaryota</taxon>
        <taxon>Viridiplantae</taxon>
        <taxon>Streptophyta</taxon>
        <taxon>Embryophyta</taxon>
        <taxon>Tracheophyta</taxon>
        <taxon>Spermatophyta</taxon>
        <taxon>Magnoliopsida</taxon>
        <taxon>eudicotyledons</taxon>
        <taxon>Gunneridae</taxon>
        <taxon>Pentapetalae</taxon>
        <taxon>rosids</taxon>
        <taxon>fabids</taxon>
        <taxon>Fabales</taxon>
        <taxon>Fabaceae</taxon>
        <taxon>Caesalpinioideae</taxon>
        <taxon>Cassia clade</taxon>
        <taxon>Senna</taxon>
    </lineage>
</organism>
<name>A0A834TX52_9FABA</name>
<dbReference type="Proteomes" id="UP000634136">
    <property type="component" value="Unassembled WGS sequence"/>
</dbReference>
<dbReference type="PANTHER" id="PTHR37614:SF2">
    <property type="entry name" value="OS02G0121400 PROTEIN"/>
    <property type="match status" value="1"/>
</dbReference>
<gene>
    <name evidence="1" type="ORF">G2W53_011902</name>
</gene>
<dbReference type="PANTHER" id="PTHR37614">
    <property type="entry name" value="OS02G0121400 PROTEIN"/>
    <property type="match status" value="1"/>
</dbReference>
<evidence type="ECO:0000313" key="2">
    <source>
        <dbReference type="Proteomes" id="UP000634136"/>
    </source>
</evidence>
<evidence type="ECO:0000313" key="1">
    <source>
        <dbReference type="EMBL" id="KAF7829569.1"/>
    </source>
</evidence>
<protein>
    <submittedName>
        <fullName evidence="1">Uncharacterized protein</fullName>
    </submittedName>
</protein>
<keyword evidence="2" id="KW-1185">Reference proteome</keyword>
<dbReference type="OrthoDB" id="1721092at2759"/>
<comment type="caution">
    <text evidence="1">The sequence shown here is derived from an EMBL/GenBank/DDBJ whole genome shotgun (WGS) entry which is preliminary data.</text>
</comment>
<dbReference type="AlphaFoldDB" id="A0A834TX52"/>
<accession>A0A834TX52</accession>
<dbReference type="EMBL" id="JAAIUW010000005">
    <property type="protein sequence ID" value="KAF7829569.1"/>
    <property type="molecule type" value="Genomic_DNA"/>
</dbReference>
<reference evidence="1" key="1">
    <citation type="submission" date="2020-09" db="EMBL/GenBank/DDBJ databases">
        <title>Genome-Enabled Discovery of Anthraquinone Biosynthesis in Senna tora.</title>
        <authorList>
            <person name="Kang S.-H."/>
            <person name="Pandey R.P."/>
            <person name="Lee C.-M."/>
            <person name="Sim J.-S."/>
            <person name="Jeong J.-T."/>
            <person name="Choi B.-S."/>
            <person name="Jung M."/>
            <person name="Ginzburg D."/>
            <person name="Zhao K."/>
            <person name="Won S.Y."/>
            <person name="Oh T.-J."/>
            <person name="Yu Y."/>
            <person name="Kim N.-H."/>
            <person name="Lee O.R."/>
            <person name="Lee T.-H."/>
            <person name="Bashyal P."/>
            <person name="Kim T.-S."/>
            <person name="Lee W.-H."/>
            <person name="Kawkins C."/>
            <person name="Kim C.-K."/>
            <person name="Kim J.S."/>
            <person name="Ahn B.O."/>
            <person name="Rhee S.Y."/>
            <person name="Sohng J.K."/>
        </authorList>
    </citation>
    <scope>NUCLEOTIDE SEQUENCE</scope>
    <source>
        <tissue evidence="1">Leaf</tissue>
    </source>
</reference>
<sequence>MKQEIENVKRYFDDLKAYNLKLKARKEELRVGHNGRMQMTIQRVDADGSVKASEIQDPAQLHHLIANQINESLPSNVVNYLGIPDLNVSLDESNPPDSAQPFDISMANKHLCRVMAAQARQKRIQLNRVKNSMGINKPRHSNR</sequence>